<dbReference type="EMBL" id="QTSX02003100">
    <property type="protein sequence ID" value="KAJ9071829.1"/>
    <property type="molecule type" value="Genomic_DNA"/>
</dbReference>
<sequence>MNFLSHLKSLSTINSLKYITRPPTIKNSLLNQKLYSTSATQPRRFSNRFKMSEVPMIWIDLEMTGLDLTKDKIIEVAAIITDKDLNVIAEGPNLIIHQPAEIMNNMNDWCKEHHGKCGLTAAVLASKLTIEEAEEQILSFVKKHVIKPKIAVLAGNSVHVDRSFLAIHMPRLIDHLHYRIIDVSTIKELARRWYPECLANAPTKKLAHRALEDVKESIIELRYYKKHFFLPLNESSYSL</sequence>
<keyword evidence="2" id="KW-1185">Reference proteome</keyword>
<evidence type="ECO:0000313" key="1">
    <source>
        <dbReference type="EMBL" id="KAJ9071829.1"/>
    </source>
</evidence>
<organism evidence="1 2">
    <name type="scientific">Entomophthora muscae</name>
    <dbReference type="NCBI Taxonomy" id="34485"/>
    <lineage>
        <taxon>Eukaryota</taxon>
        <taxon>Fungi</taxon>
        <taxon>Fungi incertae sedis</taxon>
        <taxon>Zoopagomycota</taxon>
        <taxon>Entomophthoromycotina</taxon>
        <taxon>Entomophthoromycetes</taxon>
        <taxon>Entomophthorales</taxon>
        <taxon>Entomophthoraceae</taxon>
        <taxon>Entomophthora</taxon>
    </lineage>
</organism>
<dbReference type="Proteomes" id="UP001165960">
    <property type="component" value="Unassembled WGS sequence"/>
</dbReference>
<accession>A0ACC2TAX2</accession>
<comment type="caution">
    <text evidence="1">The sequence shown here is derived from an EMBL/GenBank/DDBJ whole genome shotgun (WGS) entry which is preliminary data.</text>
</comment>
<reference evidence="1" key="1">
    <citation type="submission" date="2022-04" db="EMBL/GenBank/DDBJ databases">
        <title>Genome of the entomopathogenic fungus Entomophthora muscae.</title>
        <authorList>
            <person name="Elya C."/>
            <person name="Lovett B.R."/>
            <person name="Lee E."/>
            <person name="Macias A.M."/>
            <person name="Hajek A.E."/>
            <person name="De Bivort B.L."/>
            <person name="Kasson M.T."/>
            <person name="De Fine Licht H.H."/>
            <person name="Stajich J.E."/>
        </authorList>
    </citation>
    <scope>NUCLEOTIDE SEQUENCE</scope>
    <source>
        <strain evidence="1">Berkeley</strain>
    </source>
</reference>
<proteinExistence type="predicted"/>
<evidence type="ECO:0000313" key="2">
    <source>
        <dbReference type="Proteomes" id="UP001165960"/>
    </source>
</evidence>
<protein>
    <submittedName>
        <fullName evidence="1">Phosphatidylinositol 3,4,5-trisphosphate-dependent Rac exchanger 2 protein</fullName>
    </submittedName>
</protein>
<name>A0ACC2TAX2_9FUNG</name>
<gene>
    <name evidence="1" type="primary">rex2_2</name>
    <name evidence="1" type="ORF">DSO57_1033274</name>
</gene>